<comment type="cofactor">
    <cofactor evidence="1">
        <name>Fe(2+)</name>
        <dbReference type="ChEBI" id="CHEBI:29033"/>
    </cofactor>
</comment>
<keyword evidence="2" id="KW-0479">Metal-binding</keyword>
<dbReference type="AlphaFoldDB" id="A0A2P4ESL6"/>
<evidence type="ECO:0000256" key="1">
    <source>
        <dbReference type="ARBA" id="ARBA00001954"/>
    </source>
</evidence>
<dbReference type="InterPro" id="IPR003347">
    <property type="entry name" value="JmjC_dom"/>
</dbReference>
<keyword evidence="3" id="KW-0408">Iron</keyword>
<sequence>MSNVFTFLFGEIEKDIFLENFFQKEPLLIKGEASKFQTIFDIETLNSILNTHELTYPKTRVTDHNNTIHKYNLIDDKDRYENNKNDILNREKILHAIARGGTLVVDRIQEHCPELENLVDMLSNEIHTRISVNGYYTAKNNKGVNPHFDRHDVLALQVHGSKRWYFKKDKHILGKAIRHQPAPAVNEELTDWSSVLLEQGDIFYCPRGLWHFTKTEDEHSAHLAFGLYPLTLAEWLHQLKKDDQISSLLEEYVRHPFQPENSKIRQEAVQAFARQMLATAEQPFDLGLTFRPYMELE</sequence>
<feature type="domain" description="JmjC" evidence="4">
    <location>
        <begin position="101"/>
        <end position="244"/>
    </location>
</feature>
<dbReference type="Proteomes" id="UP000243451">
    <property type="component" value="Unassembled WGS sequence"/>
</dbReference>
<dbReference type="Pfam" id="PF08007">
    <property type="entry name" value="JmjC_2"/>
    <property type="match status" value="1"/>
</dbReference>
<reference evidence="5 6" key="1">
    <citation type="submission" date="2018-01" db="EMBL/GenBank/DDBJ databases">
        <title>Draft genome of the type strain Pseudomonas oceani DSM 100277 isolated from the deep water in Okinawa trough, northwestern Pacific Ocean.</title>
        <authorList>
            <person name="Gomila M."/>
            <person name="Mulet M."/>
            <person name="Garcia-Valdes E."/>
            <person name="Lalucat J."/>
        </authorList>
    </citation>
    <scope>NUCLEOTIDE SEQUENCE [LARGE SCALE GENOMIC DNA]</scope>
    <source>
        <strain evidence="5 6">DSM 100277</strain>
    </source>
</reference>
<proteinExistence type="predicted"/>
<comment type="caution">
    <text evidence="5">The sequence shown here is derived from an EMBL/GenBank/DDBJ whole genome shotgun (WGS) entry which is preliminary data.</text>
</comment>
<keyword evidence="6" id="KW-1185">Reference proteome</keyword>
<evidence type="ECO:0000256" key="3">
    <source>
        <dbReference type="ARBA" id="ARBA00023004"/>
    </source>
</evidence>
<evidence type="ECO:0000256" key="2">
    <source>
        <dbReference type="ARBA" id="ARBA00022723"/>
    </source>
</evidence>
<dbReference type="GO" id="GO:0046872">
    <property type="term" value="F:metal ion binding"/>
    <property type="evidence" value="ECO:0007669"/>
    <property type="project" value="UniProtKB-KW"/>
</dbReference>
<accession>A0A2P4ESL6</accession>
<dbReference type="RefSeq" id="WP_104739181.1">
    <property type="nucleotide sequence ID" value="NZ_BMHR01000004.1"/>
</dbReference>
<organism evidence="5 6">
    <name type="scientific">Halopseudomonas oceani</name>
    <dbReference type="NCBI Taxonomy" id="1708783"/>
    <lineage>
        <taxon>Bacteria</taxon>
        <taxon>Pseudomonadati</taxon>
        <taxon>Pseudomonadota</taxon>
        <taxon>Gammaproteobacteria</taxon>
        <taxon>Pseudomonadales</taxon>
        <taxon>Pseudomonadaceae</taxon>
        <taxon>Halopseudomonas</taxon>
    </lineage>
</organism>
<dbReference type="EMBL" id="PPSK01000015">
    <property type="protein sequence ID" value="POB02040.1"/>
    <property type="molecule type" value="Genomic_DNA"/>
</dbReference>
<name>A0A2P4ESL6_9GAMM</name>
<dbReference type="PANTHER" id="PTHR13096:SF8">
    <property type="entry name" value="RIBOSOMAL OXYGENASE 1"/>
    <property type="match status" value="1"/>
</dbReference>
<dbReference type="PANTHER" id="PTHR13096">
    <property type="entry name" value="MINA53 MYC INDUCED NUCLEAR ANTIGEN"/>
    <property type="match status" value="1"/>
</dbReference>
<dbReference type="InterPro" id="IPR039994">
    <property type="entry name" value="NO66-like"/>
</dbReference>
<dbReference type="SUPFAM" id="SSF51197">
    <property type="entry name" value="Clavaminate synthase-like"/>
    <property type="match status" value="1"/>
</dbReference>
<evidence type="ECO:0000313" key="6">
    <source>
        <dbReference type="Proteomes" id="UP000243451"/>
    </source>
</evidence>
<dbReference type="PROSITE" id="PS51184">
    <property type="entry name" value="JMJC"/>
    <property type="match status" value="1"/>
</dbReference>
<gene>
    <name evidence="5" type="ORF">C1949_14425</name>
</gene>
<dbReference type="OrthoDB" id="479699at2"/>
<dbReference type="Gene3D" id="2.60.120.650">
    <property type="entry name" value="Cupin"/>
    <property type="match status" value="1"/>
</dbReference>
<evidence type="ECO:0000259" key="4">
    <source>
        <dbReference type="PROSITE" id="PS51184"/>
    </source>
</evidence>
<evidence type="ECO:0000313" key="5">
    <source>
        <dbReference type="EMBL" id="POB02040.1"/>
    </source>
</evidence>
<protein>
    <recommendedName>
        <fullName evidence="4">JmjC domain-containing protein</fullName>
    </recommendedName>
</protein>